<organism evidence="1 2">
    <name type="scientific">Apiospora arundinis</name>
    <dbReference type="NCBI Taxonomy" id="335852"/>
    <lineage>
        <taxon>Eukaryota</taxon>
        <taxon>Fungi</taxon>
        <taxon>Dikarya</taxon>
        <taxon>Ascomycota</taxon>
        <taxon>Pezizomycotina</taxon>
        <taxon>Sordariomycetes</taxon>
        <taxon>Xylariomycetidae</taxon>
        <taxon>Amphisphaeriales</taxon>
        <taxon>Apiosporaceae</taxon>
        <taxon>Apiospora</taxon>
    </lineage>
</organism>
<protein>
    <submittedName>
        <fullName evidence="1">Uncharacterized protein</fullName>
    </submittedName>
</protein>
<keyword evidence="2" id="KW-1185">Reference proteome</keyword>
<evidence type="ECO:0000313" key="1">
    <source>
        <dbReference type="EMBL" id="KAK8863169.1"/>
    </source>
</evidence>
<dbReference type="Proteomes" id="UP001390339">
    <property type="component" value="Unassembled WGS sequence"/>
</dbReference>
<comment type="caution">
    <text evidence="1">The sequence shown here is derived from an EMBL/GenBank/DDBJ whole genome shotgun (WGS) entry which is preliminary data.</text>
</comment>
<name>A0ABR2IIM0_9PEZI</name>
<evidence type="ECO:0000313" key="2">
    <source>
        <dbReference type="Proteomes" id="UP001390339"/>
    </source>
</evidence>
<sequence>MLDPITPSKELLESLQKIASFDISADAIQDVEIEDPKKRPWNQLRRVTWPAEFDDYVQKATEKAMDEATKEV</sequence>
<reference evidence="1 2" key="1">
    <citation type="journal article" date="2024" name="IMA Fungus">
        <title>Apiospora arundinis, a panoply of carbohydrate-active enzymes and secondary metabolites.</title>
        <authorList>
            <person name="Sorensen T."/>
            <person name="Petersen C."/>
            <person name="Muurmann A.T."/>
            <person name="Christiansen J.V."/>
            <person name="Brundto M.L."/>
            <person name="Overgaard C.K."/>
            <person name="Boysen A.T."/>
            <person name="Wollenberg R.D."/>
            <person name="Larsen T.O."/>
            <person name="Sorensen J.L."/>
            <person name="Nielsen K.L."/>
            <person name="Sondergaard T.E."/>
        </authorList>
    </citation>
    <scope>NUCLEOTIDE SEQUENCE [LARGE SCALE GENOMIC DNA]</scope>
    <source>
        <strain evidence="1 2">AAU 773</strain>
    </source>
</reference>
<proteinExistence type="predicted"/>
<accession>A0ABR2IIM0</accession>
<dbReference type="EMBL" id="JAPCWZ010000005">
    <property type="protein sequence ID" value="KAK8863169.1"/>
    <property type="molecule type" value="Genomic_DNA"/>
</dbReference>
<gene>
    <name evidence="1" type="ORF">PGQ11_009404</name>
</gene>